<evidence type="ECO:0000256" key="1">
    <source>
        <dbReference type="SAM" id="Phobius"/>
    </source>
</evidence>
<gene>
    <name evidence="2" type="ORF">IGS67_10815</name>
</gene>
<keyword evidence="1" id="KW-0472">Membrane</keyword>
<comment type="caution">
    <text evidence="2">The sequence shown here is derived from an EMBL/GenBank/DDBJ whole genome shotgun (WGS) entry which is preliminary data.</text>
</comment>
<reference evidence="2 3" key="1">
    <citation type="submission" date="2020-09" db="EMBL/GenBank/DDBJ databases">
        <title>Flavimobilis rhizosphaerae sp. nov., isolated from rhizosphere soil of Spartina alterniflora.</title>
        <authorList>
            <person name="Hanqin C."/>
        </authorList>
    </citation>
    <scope>NUCLEOTIDE SEQUENCE [LARGE SCALE GENOMIC DNA]</scope>
    <source>
        <strain evidence="2 3">GY 10621</strain>
    </source>
</reference>
<protein>
    <recommendedName>
        <fullName evidence="4">Integral membrane protein</fullName>
    </recommendedName>
</protein>
<evidence type="ECO:0000313" key="3">
    <source>
        <dbReference type="Proteomes" id="UP000642107"/>
    </source>
</evidence>
<organism evidence="2 3">
    <name type="scientific">Flavimobilis rhizosphaerae</name>
    <dbReference type="NCBI Taxonomy" id="2775421"/>
    <lineage>
        <taxon>Bacteria</taxon>
        <taxon>Bacillati</taxon>
        <taxon>Actinomycetota</taxon>
        <taxon>Actinomycetes</taxon>
        <taxon>Micrococcales</taxon>
        <taxon>Jonesiaceae</taxon>
        <taxon>Flavimobilis</taxon>
    </lineage>
</organism>
<feature type="transmembrane region" description="Helical" evidence="1">
    <location>
        <begin position="12"/>
        <end position="32"/>
    </location>
</feature>
<evidence type="ECO:0000313" key="2">
    <source>
        <dbReference type="EMBL" id="MBD9699978.1"/>
    </source>
</evidence>
<name>A0ABR9DS41_9MICO</name>
<feature type="transmembrane region" description="Helical" evidence="1">
    <location>
        <begin position="117"/>
        <end position="137"/>
    </location>
</feature>
<keyword evidence="1" id="KW-0812">Transmembrane</keyword>
<dbReference type="EMBL" id="JACZDF010000006">
    <property type="protein sequence ID" value="MBD9699978.1"/>
    <property type="molecule type" value="Genomic_DNA"/>
</dbReference>
<sequence length="140" mass="14091">MSTTDRTTLAKGAAGLTAGLAAAVTLVLVLAVNGQDSMARGAATGAGVVLVLFCLTVIRALRDPSRLTSAERSLVGQADERDTRLAERSFALTGLLAIPATSVATVALALGAPVAPVMAVLIWLLVVTAVVSGVVLARRG</sequence>
<dbReference type="RefSeq" id="WP_192280797.1">
    <property type="nucleotide sequence ID" value="NZ_JACZDF010000006.1"/>
</dbReference>
<evidence type="ECO:0008006" key="4">
    <source>
        <dbReference type="Google" id="ProtNLM"/>
    </source>
</evidence>
<keyword evidence="3" id="KW-1185">Reference proteome</keyword>
<feature type="transmembrane region" description="Helical" evidence="1">
    <location>
        <begin position="90"/>
        <end position="111"/>
    </location>
</feature>
<proteinExistence type="predicted"/>
<feature type="transmembrane region" description="Helical" evidence="1">
    <location>
        <begin position="38"/>
        <end position="58"/>
    </location>
</feature>
<accession>A0ABR9DS41</accession>
<dbReference type="Proteomes" id="UP000642107">
    <property type="component" value="Unassembled WGS sequence"/>
</dbReference>
<keyword evidence="1" id="KW-1133">Transmembrane helix</keyword>